<name>F5Y8J2_LEAAZ</name>
<dbReference type="HOGENOM" id="CLU_044237_1_1_12"/>
<reference evidence="8" key="1">
    <citation type="submission" date="2009-12" db="EMBL/GenBank/DDBJ databases">
        <title>Complete sequence of Treponema azotonutricium strain ZAS-9.</title>
        <authorList>
            <person name="Tetu S.G."/>
            <person name="Matson E."/>
            <person name="Ren Q."/>
            <person name="Seshadri R."/>
            <person name="Elbourne L."/>
            <person name="Hassan K.A."/>
            <person name="Durkin A."/>
            <person name="Radune D."/>
            <person name="Mohamoud Y."/>
            <person name="Shay R."/>
            <person name="Jin S."/>
            <person name="Zhang X."/>
            <person name="Lucey K."/>
            <person name="Ballor N.R."/>
            <person name="Ottesen E."/>
            <person name="Rosenthal R."/>
            <person name="Allen A."/>
            <person name="Leadbetter J.R."/>
            <person name="Paulsen I.T."/>
        </authorList>
    </citation>
    <scope>NUCLEOTIDE SEQUENCE [LARGE SCALE GENOMIC DNA]</scope>
    <source>
        <strain evidence="8">ATCC BAA-888 / DSM 13862 / ZAS-9</strain>
    </source>
</reference>
<dbReference type="OrthoDB" id="9804377at2"/>
<dbReference type="InterPro" id="IPR007373">
    <property type="entry name" value="Thiamin_PyroPKinase_B1-bd"/>
</dbReference>
<evidence type="ECO:0000313" key="8">
    <source>
        <dbReference type="Proteomes" id="UP000009222"/>
    </source>
</evidence>
<feature type="domain" description="Thiamin pyrophosphokinase thiamin-binding" evidence="6">
    <location>
        <begin position="143"/>
        <end position="212"/>
    </location>
</feature>
<dbReference type="InParanoid" id="F5Y8J2"/>
<evidence type="ECO:0000256" key="2">
    <source>
        <dbReference type="ARBA" id="ARBA00022741"/>
    </source>
</evidence>
<dbReference type="KEGG" id="taz:TREAZ_3327"/>
<dbReference type="EC" id="2.7.6.2" evidence="5"/>
<accession>F5Y8J2</accession>
<dbReference type="InterPro" id="IPR007371">
    <property type="entry name" value="TPK_catalytic"/>
</dbReference>
<keyword evidence="8" id="KW-1185">Reference proteome</keyword>
<dbReference type="NCBIfam" id="TIGR01378">
    <property type="entry name" value="thi_PPkinase"/>
    <property type="match status" value="1"/>
</dbReference>
<keyword evidence="3 7" id="KW-0418">Kinase</keyword>
<dbReference type="RefSeq" id="WP_015712241.1">
    <property type="nucleotide sequence ID" value="NC_015577.1"/>
</dbReference>
<evidence type="ECO:0000256" key="4">
    <source>
        <dbReference type="ARBA" id="ARBA00022840"/>
    </source>
</evidence>
<dbReference type="SMART" id="SM00983">
    <property type="entry name" value="TPK_B1_binding"/>
    <property type="match status" value="1"/>
</dbReference>
<dbReference type="PANTHER" id="PTHR41299">
    <property type="entry name" value="THIAMINE PYROPHOSPHOKINASE"/>
    <property type="match status" value="1"/>
</dbReference>
<reference evidence="7 8" key="2">
    <citation type="journal article" date="2011" name="ISME J.">
        <title>RNA-seq reveals cooperative metabolic interactions between two termite-gut spirochete species in co-culture.</title>
        <authorList>
            <person name="Rosenthal A.Z."/>
            <person name="Matson E.G."/>
            <person name="Eldar A."/>
            <person name="Leadbetter J.R."/>
        </authorList>
    </citation>
    <scope>NUCLEOTIDE SEQUENCE [LARGE SCALE GENOMIC DNA]</scope>
    <source>
        <strain evidence="8">ATCC BAA-888 / DSM 13862 / ZAS-9</strain>
    </source>
</reference>
<keyword evidence="2" id="KW-0547">Nucleotide-binding</keyword>
<dbReference type="Proteomes" id="UP000009222">
    <property type="component" value="Chromosome"/>
</dbReference>
<evidence type="ECO:0000256" key="1">
    <source>
        <dbReference type="ARBA" id="ARBA00022679"/>
    </source>
</evidence>
<dbReference type="Pfam" id="PF04265">
    <property type="entry name" value="TPK_B1_binding"/>
    <property type="match status" value="1"/>
</dbReference>
<dbReference type="CDD" id="cd07995">
    <property type="entry name" value="TPK"/>
    <property type="match status" value="1"/>
</dbReference>
<dbReference type="SUPFAM" id="SSF63862">
    <property type="entry name" value="Thiamin pyrophosphokinase, substrate-binding domain"/>
    <property type="match status" value="1"/>
</dbReference>
<evidence type="ECO:0000259" key="6">
    <source>
        <dbReference type="SMART" id="SM00983"/>
    </source>
</evidence>
<dbReference type="EMBL" id="CP001841">
    <property type="protein sequence ID" value="AEF81639.1"/>
    <property type="molecule type" value="Genomic_DNA"/>
</dbReference>
<dbReference type="GO" id="GO:0005524">
    <property type="term" value="F:ATP binding"/>
    <property type="evidence" value="ECO:0007669"/>
    <property type="project" value="UniProtKB-KW"/>
</dbReference>
<organism evidence="7 8">
    <name type="scientific">Leadbettera azotonutricia (strain ATCC BAA-888 / DSM 13862 / ZAS-9)</name>
    <name type="common">Treponema azotonutricium</name>
    <dbReference type="NCBI Taxonomy" id="545695"/>
    <lineage>
        <taxon>Bacteria</taxon>
        <taxon>Pseudomonadati</taxon>
        <taxon>Spirochaetota</taxon>
        <taxon>Spirochaetia</taxon>
        <taxon>Spirochaetales</taxon>
        <taxon>Breznakiellaceae</taxon>
        <taxon>Leadbettera</taxon>
    </lineage>
</organism>
<dbReference type="SUPFAM" id="SSF63999">
    <property type="entry name" value="Thiamin pyrophosphokinase, catalytic domain"/>
    <property type="match status" value="1"/>
</dbReference>
<dbReference type="GO" id="GO:0006772">
    <property type="term" value="P:thiamine metabolic process"/>
    <property type="evidence" value="ECO:0007669"/>
    <property type="project" value="UniProtKB-UniRule"/>
</dbReference>
<gene>
    <name evidence="7" type="ordered locus">TREAZ_3327</name>
</gene>
<dbReference type="GO" id="GO:0016301">
    <property type="term" value="F:kinase activity"/>
    <property type="evidence" value="ECO:0007669"/>
    <property type="project" value="UniProtKB-KW"/>
</dbReference>
<dbReference type="GO" id="GO:0009229">
    <property type="term" value="P:thiamine diphosphate biosynthetic process"/>
    <property type="evidence" value="ECO:0007669"/>
    <property type="project" value="InterPro"/>
</dbReference>
<dbReference type="InterPro" id="IPR036759">
    <property type="entry name" value="TPK_catalytic_sf"/>
</dbReference>
<dbReference type="AlphaFoldDB" id="F5Y8J2"/>
<dbReference type="STRING" id="545695.TREAZ_3327"/>
<dbReference type="GO" id="GO:0004788">
    <property type="term" value="F:thiamine diphosphokinase activity"/>
    <property type="evidence" value="ECO:0007669"/>
    <property type="project" value="UniProtKB-UniRule"/>
</dbReference>
<evidence type="ECO:0000256" key="3">
    <source>
        <dbReference type="ARBA" id="ARBA00022777"/>
    </source>
</evidence>
<evidence type="ECO:0000313" key="7">
    <source>
        <dbReference type="EMBL" id="AEF81639.1"/>
    </source>
</evidence>
<dbReference type="Gene3D" id="3.40.50.10240">
    <property type="entry name" value="Thiamin pyrophosphokinase, catalytic domain"/>
    <property type="match status" value="1"/>
</dbReference>
<dbReference type="InterPro" id="IPR006282">
    <property type="entry name" value="Thi_PPkinase"/>
</dbReference>
<keyword evidence="4" id="KW-0067">ATP-binding</keyword>
<dbReference type="InterPro" id="IPR053149">
    <property type="entry name" value="TPK"/>
</dbReference>
<dbReference type="PANTHER" id="PTHR41299:SF1">
    <property type="entry name" value="THIAMINE PYROPHOSPHOKINASE"/>
    <property type="match status" value="1"/>
</dbReference>
<proteinExistence type="predicted"/>
<dbReference type="FunCoup" id="F5Y8J2">
    <property type="interactions" value="63"/>
</dbReference>
<protein>
    <recommendedName>
        <fullName evidence="5">Thiamine diphosphokinase</fullName>
        <ecNumber evidence="5">2.7.6.2</ecNumber>
    </recommendedName>
</protein>
<dbReference type="Pfam" id="PF04263">
    <property type="entry name" value="TPK_catalytic"/>
    <property type="match status" value="1"/>
</dbReference>
<sequence length="227" mass="24359">MRGIAFIGGEGPGLDLCCSLVQGADIIAAADSGLIAAEDAGIKPGWIIGDMDSLDDLGRLAKYPPGIIRRFPRDKDYTDTELALNLLWEKGCDETWLVGGGGGRLDHLLALRSLFERELCPDRWITRGEDIYAIEAVKGGSGGVLKKFEISLKLEPASLVSVFPLGEGPWAASSSGLKWPLNSLPWNRGSFGISNVALDGNFGISAEQGRFMIVIPREQGESNGRDN</sequence>
<keyword evidence="1 7" id="KW-0808">Transferase</keyword>
<dbReference type="InterPro" id="IPR036371">
    <property type="entry name" value="TPK_B1-bd_sf"/>
</dbReference>
<evidence type="ECO:0000256" key="5">
    <source>
        <dbReference type="NCBIfam" id="TIGR01378"/>
    </source>
</evidence>
<dbReference type="GO" id="GO:0030975">
    <property type="term" value="F:thiamine binding"/>
    <property type="evidence" value="ECO:0007669"/>
    <property type="project" value="InterPro"/>
</dbReference>
<dbReference type="eggNOG" id="COG1564">
    <property type="taxonomic scope" value="Bacteria"/>
</dbReference>